<dbReference type="InterPro" id="IPR029058">
    <property type="entry name" value="AB_hydrolase_fold"/>
</dbReference>
<dbReference type="AlphaFoldDB" id="A0A2D3UPW2"/>
<evidence type="ECO:0000259" key="2">
    <source>
        <dbReference type="Pfam" id="PF07859"/>
    </source>
</evidence>
<dbReference type="InterPro" id="IPR050300">
    <property type="entry name" value="GDXG_lipolytic_enzyme"/>
</dbReference>
<evidence type="ECO:0000256" key="1">
    <source>
        <dbReference type="ARBA" id="ARBA00022801"/>
    </source>
</evidence>
<dbReference type="OrthoDB" id="408631at2759"/>
<gene>
    <name evidence="3" type="ORF">RCC_03385</name>
</gene>
<dbReference type="STRING" id="112498.A0A2D3UPW2"/>
<evidence type="ECO:0000313" key="4">
    <source>
        <dbReference type="Proteomes" id="UP000225277"/>
    </source>
</evidence>
<dbReference type="GeneID" id="35598590"/>
<dbReference type="PANTHER" id="PTHR48081:SF8">
    <property type="entry name" value="ALPHA_BETA HYDROLASE FOLD-3 DOMAIN-CONTAINING PROTEIN-RELATED"/>
    <property type="match status" value="1"/>
</dbReference>
<dbReference type="SUPFAM" id="SSF53474">
    <property type="entry name" value="alpha/beta-Hydrolases"/>
    <property type="match status" value="1"/>
</dbReference>
<organism evidence="3 4">
    <name type="scientific">Ramularia collo-cygni</name>
    <dbReference type="NCBI Taxonomy" id="112498"/>
    <lineage>
        <taxon>Eukaryota</taxon>
        <taxon>Fungi</taxon>
        <taxon>Dikarya</taxon>
        <taxon>Ascomycota</taxon>
        <taxon>Pezizomycotina</taxon>
        <taxon>Dothideomycetes</taxon>
        <taxon>Dothideomycetidae</taxon>
        <taxon>Mycosphaerellales</taxon>
        <taxon>Mycosphaerellaceae</taxon>
        <taxon>Ramularia</taxon>
    </lineage>
</organism>
<keyword evidence="4" id="KW-1185">Reference proteome</keyword>
<name>A0A2D3UPW2_9PEZI</name>
<keyword evidence="1" id="KW-0378">Hydrolase</keyword>
<feature type="domain" description="Alpha/beta hydrolase fold-3" evidence="2">
    <location>
        <begin position="94"/>
        <end position="311"/>
    </location>
</feature>
<reference evidence="3 4" key="1">
    <citation type="submission" date="2016-03" db="EMBL/GenBank/DDBJ databases">
        <authorList>
            <person name="Ploux O."/>
        </authorList>
    </citation>
    <scope>NUCLEOTIDE SEQUENCE [LARGE SCALE GENOMIC DNA]</scope>
    <source>
        <strain evidence="3 4">URUG2</strain>
    </source>
</reference>
<evidence type="ECO:0000313" key="3">
    <source>
        <dbReference type="EMBL" id="CZT17551.1"/>
    </source>
</evidence>
<sequence>MTDSKSWPSLAELDPEFDAVAKSIGGAPDLGAFPDIETLRKFLADAKAQASATGGAIPGVKETDHQVSMRDGHKILVRTYAAESPTSGGGPLAVLYHGGGWCIGDVAGEEALSRLLVSKLGMAVASVDYRLGPEFKFPFAHHDCYDATKWAVSEAASFGADPAKGFLLGGTSAGGNLTATVSHLWRDDKMSPPVTGCHLMIPALCHSSAMPEEFKEEARSEAQLPNAAILSKKSMDLFRDNFIPNEKDLRDPLFSPLIWPTGHRGLPPHYFQVCGADPLRDEALIYERLLREKEGVKTRLDIYKGQPHGFWSIFPQMKAAQKFVEDSVKGVEWLLQQK</sequence>
<dbReference type="RefSeq" id="XP_023624443.1">
    <property type="nucleotide sequence ID" value="XM_023768675.1"/>
</dbReference>
<dbReference type="InterPro" id="IPR013094">
    <property type="entry name" value="AB_hydrolase_3"/>
</dbReference>
<proteinExistence type="predicted"/>
<dbReference type="Gene3D" id="3.40.50.1820">
    <property type="entry name" value="alpha/beta hydrolase"/>
    <property type="match status" value="1"/>
</dbReference>
<dbReference type="EMBL" id="FJUY01000004">
    <property type="protein sequence ID" value="CZT17551.1"/>
    <property type="molecule type" value="Genomic_DNA"/>
</dbReference>
<protein>
    <submittedName>
        <fullName evidence="3">Related to Putative sterigmatocystin biosynthesis lipase/esterase STCI</fullName>
    </submittedName>
</protein>
<dbReference type="GO" id="GO:0016787">
    <property type="term" value="F:hydrolase activity"/>
    <property type="evidence" value="ECO:0007669"/>
    <property type="project" value="UniProtKB-KW"/>
</dbReference>
<dbReference type="PANTHER" id="PTHR48081">
    <property type="entry name" value="AB HYDROLASE SUPERFAMILY PROTEIN C4A8.06C"/>
    <property type="match status" value="1"/>
</dbReference>
<accession>A0A2D3UPW2</accession>
<dbReference type="Pfam" id="PF07859">
    <property type="entry name" value="Abhydrolase_3"/>
    <property type="match status" value="1"/>
</dbReference>
<dbReference type="Proteomes" id="UP000225277">
    <property type="component" value="Unassembled WGS sequence"/>
</dbReference>